<keyword evidence="1" id="KW-1133">Transmembrane helix</keyword>
<proteinExistence type="predicted"/>
<keyword evidence="1" id="KW-0812">Transmembrane</keyword>
<comment type="caution">
    <text evidence="2">The sequence shown here is derived from an EMBL/GenBank/DDBJ whole genome shotgun (WGS) entry which is preliminary data.</text>
</comment>
<protein>
    <submittedName>
        <fullName evidence="2">Uncharacterized protein</fullName>
    </submittedName>
</protein>
<feature type="transmembrane region" description="Helical" evidence="1">
    <location>
        <begin position="6"/>
        <end position="39"/>
    </location>
</feature>
<dbReference type="EMBL" id="BAAADU010000002">
    <property type="protein sequence ID" value="GAA0659329.1"/>
    <property type="molecule type" value="Genomic_DNA"/>
</dbReference>
<organism evidence="2 3">
    <name type="scientific">Salarchaeum japonicum</name>
    <dbReference type="NCBI Taxonomy" id="555573"/>
    <lineage>
        <taxon>Archaea</taxon>
        <taxon>Methanobacteriati</taxon>
        <taxon>Methanobacteriota</taxon>
        <taxon>Stenosarchaea group</taxon>
        <taxon>Halobacteria</taxon>
        <taxon>Halobacteriales</taxon>
        <taxon>Halobacteriaceae</taxon>
    </lineage>
</organism>
<keyword evidence="1" id="KW-0472">Membrane</keyword>
<reference evidence="2 3" key="1">
    <citation type="journal article" date="2019" name="Int. J. Syst. Evol. Microbiol.">
        <title>The Global Catalogue of Microorganisms (GCM) 10K type strain sequencing project: providing services to taxonomists for standard genome sequencing and annotation.</title>
        <authorList>
            <consortium name="The Broad Institute Genomics Platform"/>
            <consortium name="The Broad Institute Genome Sequencing Center for Infectious Disease"/>
            <person name="Wu L."/>
            <person name="Ma J."/>
        </authorList>
    </citation>
    <scope>NUCLEOTIDE SEQUENCE [LARGE SCALE GENOMIC DNA]</scope>
    <source>
        <strain evidence="2 3">JCM 16327</strain>
    </source>
</reference>
<keyword evidence="3" id="KW-1185">Reference proteome</keyword>
<gene>
    <name evidence="2" type="ORF">GCM10009019_24800</name>
</gene>
<dbReference type="AlphaFoldDB" id="A0AAV3T4T9"/>
<evidence type="ECO:0000313" key="2">
    <source>
        <dbReference type="EMBL" id="GAA0659329.1"/>
    </source>
</evidence>
<evidence type="ECO:0000256" key="1">
    <source>
        <dbReference type="SAM" id="Phobius"/>
    </source>
</evidence>
<name>A0AAV3T4T9_9EURY</name>
<evidence type="ECO:0000313" key="3">
    <source>
        <dbReference type="Proteomes" id="UP001500194"/>
    </source>
</evidence>
<dbReference type="Proteomes" id="UP001500194">
    <property type="component" value="Unassembled WGS sequence"/>
</dbReference>
<accession>A0AAV3T4T9</accession>
<sequence length="58" mass="6383">MFFERLAVGMAVVETLAVTALALAAVVVVLFVVYSLLGVARERYRAGRRAVPESEEER</sequence>